<sequence>MKVSSGHWYAVLSSRELSTRPVGKTRFGENLVFWRDTGGKPVCF</sequence>
<evidence type="ECO:0000313" key="6">
    <source>
        <dbReference type="EMBL" id="SVB27461.1"/>
    </source>
</evidence>
<dbReference type="GO" id="GO:0046872">
    <property type="term" value="F:metal ion binding"/>
    <property type="evidence" value="ECO:0007669"/>
    <property type="project" value="UniProtKB-KW"/>
</dbReference>
<keyword evidence="4" id="KW-0411">Iron-sulfur</keyword>
<keyword evidence="3" id="KW-0408">Iron</keyword>
<evidence type="ECO:0000256" key="1">
    <source>
        <dbReference type="ARBA" id="ARBA00022714"/>
    </source>
</evidence>
<proteinExistence type="predicted"/>
<feature type="non-terminal residue" evidence="6">
    <location>
        <position position="44"/>
    </location>
</feature>
<dbReference type="AlphaFoldDB" id="A0A382CPB8"/>
<dbReference type="InterPro" id="IPR036922">
    <property type="entry name" value="Rieske_2Fe-2S_sf"/>
</dbReference>
<name>A0A382CPB8_9ZZZZ</name>
<dbReference type="SUPFAM" id="SSF50022">
    <property type="entry name" value="ISP domain"/>
    <property type="match status" value="1"/>
</dbReference>
<evidence type="ECO:0000256" key="3">
    <source>
        <dbReference type="ARBA" id="ARBA00023004"/>
    </source>
</evidence>
<dbReference type="PROSITE" id="PS51296">
    <property type="entry name" value="RIESKE"/>
    <property type="match status" value="1"/>
</dbReference>
<reference evidence="6" key="1">
    <citation type="submission" date="2018-05" db="EMBL/GenBank/DDBJ databases">
        <authorList>
            <person name="Lanie J.A."/>
            <person name="Ng W.-L."/>
            <person name="Kazmierczak K.M."/>
            <person name="Andrzejewski T.M."/>
            <person name="Davidsen T.M."/>
            <person name="Wayne K.J."/>
            <person name="Tettelin H."/>
            <person name="Glass J.I."/>
            <person name="Rusch D."/>
            <person name="Podicherti R."/>
            <person name="Tsui H.-C.T."/>
            <person name="Winkler M.E."/>
        </authorList>
    </citation>
    <scope>NUCLEOTIDE SEQUENCE</scope>
</reference>
<accession>A0A382CPB8</accession>
<evidence type="ECO:0000256" key="4">
    <source>
        <dbReference type="ARBA" id="ARBA00023014"/>
    </source>
</evidence>
<dbReference type="Gene3D" id="2.102.10.10">
    <property type="entry name" value="Rieske [2Fe-2S] iron-sulphur domain"/>
    <property type="match status" value="1"/>
</dbReference>
<feature type="domain" description="Rieske" evidence="5">
    <location>
        <begin position="8"/>
        <end position="44"/>
    </location>
</feature>
<organism evidence="6">
    <name type="scientific">marine metagenome</name>
    <dbReference type="NCBI Taxonomy" id="408172"/>
    <lineage>
        <taxon>unclassified sequences</taxon>
        <taxon>metagenomes</taxon>
        <taxon>ecological metagenomes</taxon>
    </lineage>
</organism>
<keyword evidence="2" id="KW-0479">Metal-binding</keyword>
<dbReference type="EMBL" id="UINC01035286">
    <property type="protein sequence ID" value="SVB27461.1"/>
    <property type="molecule type" value="Genomic_DNA"/>
</dbReference>
<evidence type="ECO:0000256" key="2">
    <source>
        <dbReference type="ARBA" id="ARBA00022723"/>
    </source>
</evidence>
<gene>
    <name evidence="6" type="ORF">METZ01_LOCUS180315</name>
</gene>
<dbReference type="GO" id="GO:0051537">
    <property type="term" value="F:2 iron, 2 sulfur cluster binding"/>
    <property type="evidence" value="ECO:0007669"/>
    <property type="project" value="UniProtKB-KW"/>
</dbReference>
<dbReference type="InterPro" id="IPR017941">
    <property type="entry name" value="Rieske_2Fe-2S"/>
</dbReference>
<keyword evidence="1" id="KW-0001">2Fe-2S</keyword>
<evidence type="ECO:0000259" key="5">
    <source>
        <dbReference type="PROSITE" id="PS51296"/>
    </source>
</evidence>
<protein>
    <recommendedName>
        <fullName evidence="5">Rieske domain-containing protein</fullName>
    </recommendedName>
</protein>